<dbReference type="AlphaFoldDB" id="A0A4P7GNJ9"/>
<dbReference type="Proteomes" id="UP000294894">
    <property type="component" value="Chromosome"/>
</dbReference>
<keyword evidence="1" id="KW-0812">Transmembrane</keyword>
<evidence type="ECO:0000313" key="2">
    <source>
        <dbReference type="EMBL" id="QBR93775.1"/>
    </source>
</evidence>
<dbReference type="KEGG" id="noy:EXE57_16940"/>
<feature type="transmembrane region" description="Helical" evidence="1">
    <location>
        <begin position="12"/>
        <end position="33"/>
    </location>
</feature>
<organism evidence="2 3">
    <name type="scientific">Nocardioides euryhalodurans</name>
    <dbReference type="NCBI Taxonomy" id="2518370"/>
    <lineage>
        <taxon>Bacteria</taxon>
        <taxon>Bacillati</taxon>
        <taxon>Actinomycetota</taxon>
        <taxon>Actinomycetes</taxon>
        <taxon>Propionibacteriales</taxon>
        <taxon>Nocardioidaceae</taxon>
        <taxon>Nocardioides</taxon>
    </lineage>
</organism>
<protein>
    <recommendedName>
        <fullName evidence="4">Pilus assembly protein</fullName>
    </recommendedName>
</protein>
<dbReference type="RefSeq" id="WP_135079532.1">
    <property type="nucleotide sequence ID" value="NZ_CP038267.1"/>
</dbReference>
<accession>A0A4P7GNJ9</accession>
<gene>
    <name evidence="2" type="ORF">EXE57_16940</name>
</gene>
<evidence type="ECO:0008006" key="4">
    <source>
        <dbReference type="Google" id="ProtNLM"/>
    </source>
</evidence>
<keyword evidence="1" id="KW-0472">Membrane</keyword>
<name>A0A4P7GNJ9_9ACTN</name>
<proteinExistence type="predicted"/>
<dbReference type="OrthoDB" id="3746929at2"/>
<keyword evidence="3" id="KW-1185">Reference proteome</keyword>
<reference evidence="2 3" key="1">
    <citation type="submission" date="2019-03" db="EMBL/GenBank/DDBJ databases">
        <title>Three New Species of Nocardioides, Nocardioides euryhalodurans sp. nov., Nocardioides seonyuensis sp. nov. and Nocardioides eburneoflavus sp. nov., Iolated from Soil.</title>
        <authorList>
            <person name="Roh S.G."/>
            <person name="Lee C."/>
            <person name="Kim M.-K."/>
            <person name="Kim S.B."/>
        </authorList>
    </citation>
    <scope>NUCLEOTIDE SEQUENCE [LARGE SCALE GENOMIC DNA]</scope>
    <source>
        <strain evidence="2 3">MMS17-SY117</strain>
    </source>
</reference>
<evidence type="ECO:0000313" key="3">
    <source>
        <dbReference type="Proteomes" id="UP000294894"/>
    </source>
</evidence>
<sequence>MRTCRSRGEDGTALVELVWLGILLLVPVIWIVLSVFEVQRGAFAVTSAARSAARAYSLAETDPAGEVRARAAIRQALDDQGGEGRAFRFDINCGSGDCHLAGAVITVRVWTRVDLPLLPGILGGDAPGFALDSTHTVPVGQFRDL</sequence>
<dbReference type="EMBL" id="CP038267">
    <property type="protein sequence ID" value="QBR93775.1"/>
    <property type="molecule type" value="Genomic_DNA"/>
</dbReference>
<keyword evidence="1" id="KW-1133">Transmembrane helix</keyword>
<evidence type="ECO:0000256" key="1">
    <source>
        <dbReference type="SAM" id="Phobius"/>
    </source>
</evidence>